<protein>
    <submittedName>
        <fullName evidence="1">Uncharacterized protein</fullName>
    </submittedName>
</protein>
<dbReference type="AlphaFoldDB" id="A0A8S1SYX3"/>
<name>A0A8S1SYX3_PAROT</name>
<dbReference type="Proteomes" id="UP000683925">
    <property type="component" value="Unassembled WGS sequence"/>
</dbReference>
<reference evidence="1" key="1">
    <citation type="submission" date="2021-01" db="EMBL/GenBank/DDBJ databases">
        <authorList>
            <consortium name="Genoscope - CEA"/>
            <person name="William W."/>
        </authorList>
    </citation>
    <scope>NUCLEOTIDE SEQUENCE</scope>
</reference>
<keyword evidence="2" id="KW-1185">Reference proteome</keyword>
<proteinExistence type="predicted"/>
<gene>
    <name evidence="1" type="ORF">POCTA_138.1.T0190093</name>
</gene>
<accession>A0A8S1SYX3</accession>
<sequence>MIITISKTICLELDEIDQNLYLINLVNEICFDKF</sequence>
<dbReference type="EMBL" id="CAJJDP010000019">
    <property type="protein sequence ID" value="CAD8146761.1"/>
    <property type="molecule type" value="Genomic_DNA"/>
</dbReference>
<organism evidence="1 2">
    <name type="scientific">Paramecium octaurelia</name>
    <dbReference type="NCBI Taxonomy" id="43137"/>
    <lineage>
        <taxon>Eukaryota</taxon>
        <taxon>Sar</taxon>
        <taxon>Alveolata</taxon>
        <taxon>Ciliophora</taxon>
        <taxon>Intramacronucleata</taxon>
        <taxon>Oligohymenophorea</taxon>
        <taxon>Peniculida</taxon>
        <taxon>Parameciidae</taxon>
        <taxon>Paramecium</taxon>
    </lineage>
</organism>
<evidence type="ECO:0000313" key="2">
    <source>
        <dbReference type="Proteomes" id="UP000683925"/>
    </source>
</evidence>
<comment type="caution">
    <text evidence="1">The sequence shown here is derived from an EMBL/GenBank/DDBJ whole genome shotgun (WGS) entry which is preliminary data.</text>
</comment>
<evidence type="ECO:0000313" key="1">
    <source>
        <dbReference type="EMBL" id="CAD8146761.1"/>
    </source>
</evidence>